<evidence type="ECO:0000259" key="2">
    <source>
        <dbReference type="Pfam" id="PF02563"/>
    </source>
</evidence>
<keyword evidence="1" id="KW-0732">Signal</keyword>
<accession>A0ABU0WKH4</accession>
<dbReference type="PROSITE" id="PS51257">
    <property type="entry name" value="PROKAR_LIPOPROTEIN"/>
    <property type="match status" value="1"/>
</dbReference>
<organism evidence="4 5">
    <name type="scientific">Azospirillum isscasi</name>
    <dbReference type="NCBI Taxonomy" id="3053926"/>
    <lineage>
        <taxon>Bacteria</taxon>
        <taxon>Pseudomonadati</taxon>
        <taxon>Pseudomonadota</taxon>
        <taxon>Alphaproteobacteria</taxon>
        <taxon>Rhodospirillales</taxon>
        <taxon>Azospirillaceae</taxon>
        <taxon>Azospirillum</taxon>
    </lineage>
</organism>
<feature type="domain" description="Polysaccharide export protein N-terminal" evidence="2">
    <location>
        <begin position="47"/>
        <end position="120"/>
    </location>
</feature>
<dbReference type="InterPro" id="IPR003715">
    <property type="entry name" value="Poly_export_N"/>
</dbReference>
<dbReference type="Pfam" id="PF10531">
    <property type="entry name" value="SLBB"/>
    <property type="match status" value="1"/>
</dbReference>
<evidence type="ECO:0000256" key="1">
    <source>
        <dbReference type="ARBA" id="ARBA00022729"/>
    </source>
</evidence>
<proteinExistence type="predicted"/>
<dbReference type="Pfam" id="PF02563">
    <property type="entry name" value="Poly_export"/>
    <property type="match status" value="1"/>
</dbReference>
<reference evidence="4 5" key="1">
    <citation type="submission" date="2023-06" db="EMBL/GenBank/DDBJ databases">
        <title>Azospirillum isscasensis sp.nov, a bacterium isolated from rhizosphere soil of rice.</title>
        <authorList>
            <person name="Wang H."/>
        </authorList>
    </citation>
    <scope>NUCLEOTIDE SEQUENCE [LARGE SCALE GENOMIC DNA]</scope>
    <source>
        <strain evidence="4 5">C340-1</strain>
    </source>
</reference>
<name>A0ABU0WKH4_9PROT</name>
<dbReference type="EMBL" id="JAUJFI010000082">
    <property type="protein sequence ID" value="MDQ2104347.1"/>
    <property type="molecule type" value="Genomic_DNA"/>
</dbReference>
<dbReference type="Gene3D" id="3.10.560.10">
    <property type="entry name" value="Outer membrane lipoprotein wza domain like"/>
    <property type="match status" value="1"/>
</dbReference>
<evidence type="ECO:0000259" key="3">
    <source>
        <dbReference type="Pfam" id="PF10531"/>
    </source>
</evidence>
<dbReference type="InterPro" id="IPR049712">
    <property type="entry name" value="Poly_export"/>
</dbReference>
<dbReference type="InterPro" id="IPR019554">
    <property type="entry name" value="Soluble_ligand-bd"/>
</dbReference>
<dbReference type="PANTHER" id="PTHR33619">
    <property type="entry name" value="POLYSACCHARIDE EXPORT PROTEIN GFCE-RELATED"/>
    <property type="match status" value="1"/>
</dbReference>
<sequence length="249" mass="26789">MAARAKAVLRGVQLAALVALVALGACTGQSLTPREAMPEGFARWEDAVPPYRLGPGDRFQVKFMLVPDMDEEVLIGPDGSAGLRIAGQVEAAGLTPGELAGVVEARARRWMRAPQVSIGLKETPSNRAYVGGAVARPGPYLLNGRIGAMEAIMLAGGFDREARYGEVVLIRRNPENKPMLRTIDTRRFLETGAAVGDVPLAAGDILFVPRSSIAETGLWVEQFINRVVPFERAFNYTISRQTGGITTFP</sequence>
<feature type="domain" description="Soluble ligand binding" evidence="3">
    <location>
        <begin position="128"/>
        <end position="179"/>
    </location>
</feature>
<protein>
    <submittedName>
        <fullName evidence="4">Polysaccharide biosynthesis/export family protein</fullName>
    </submittedName>
</protein>
<evidence type="ECO:0000313" key="4">
    <source>
        <dbReference type="EMBL" id="MDQ2104347.1"/>
    </source>
</evidence>
<gene>
    <name evidence="4" type="ORF">QSG27_16730</name>
</gene>
<dbReference type="Proteomes" id="UP001227317">
    <property type="component" value="Unassembled WGS sequence"/>
</dbReference>
<dbReference type="Gene3D" id="3.30.1950.10">
    <property type="entry name" value="wza like domain"/>
    <property type="match status" value="1"/>
</dbReference>
<keyword evidence="5" id="KW-1185">Reference proteome</keyword>
<dbReference type="PANTHER" id="PTHR33619:SF3">
    <property type="entry name" value="POLYSACCHARIDE EXPORT PROTEIN GFCE-RELATED"/>
    <property type="match status" value="1"/>
</dbReference>
<evidence type="ECO:0000313" key="5">
    <source>
        <dbReference type="Proteomes" id="UP001227317"/>
    </source>
</evidence>
<comment type="caution">
    <text evidence="4">The sequence shown here is derived from an EMBL/GenBank/DDBJ whole genome shotgun (WGS) entry which is preliminary data.</text>
</comment>